<keyword evidence="3" id="KW-0012">Acyltransferase</keyword>
<dbReference type="AlphaFoldDB" id="A0A6J6FTL6"/>
<dbReference type="InterPro" id="IPR050858">
    <property type="entry name" value="Mal-CoA-ACP_Trans/PKS_FabD"/>
</dbReference>
<dbReference type="EMBL" id="CAEZUI010000024">
    <property type="protein sequence ID" value="CAB4592071.1"/>
    <property type="molecule type" value="Genomic_DNA"/>
</dbReference>
<name>A0A6J6FTL6_9ZZZZ</name>
<evidence type="ECO:0000256" key="4">
    <source>
        <dbReference type="ARBA" id="ARBA00048462"/>
    </source>
</evidence>
<dbReference type="GO" id="GO:0005829">
    <property type="term" value="C:cytosol"/>
    <property type="evidence" value="ECO:0007669"/>
    <property type="project" value="TreeGrafter"/>
</dbReference>
<dbReference type="SUPFAM" id="SSF52151">
    <property type="entry name" value="FabD/lysophospholipase-like"/>
    <property type="match status" value="1"/>
</dbReference>
<dbReference type="Gene3D" id="3.30.70.250">
    <property type="entry name" value="Malonyl-CoA ACP transacylase, ACP-binding"/>
    <property type="match status" value="1"/>
</dbReference>
<dbReference type="InterPro" id="IPR001227">
    <property type="entry name" value="Ac_transferase_dom_sf"/>
</dbReference>
<dbReference type="GO" id="GO:0004314">
    <property type="term" value="F:[acyl-carrier-protein] S-malonyltransferase activity"/>
    <property type="evidence" value="ECO:0007669"/>
    <property type="project" value="UniProtKB-EC"/>
</dbReference>
<comment type="catalytic activity">
    <reaction evidence="4">
        <text>holo-[ACP] + malonyl-CoA = malonyl-[ACP] + CoA</text>
        <dbReference type="Rhea" id="RHEA:41792"/>
        <dbReference type="Rhea" id="RHEA-COMP:9623"/>
        <dbReference type="Rhea" id="RHEA-COMP:9685"/>
        <dbReference type="ChEBI" id="CHEBI:57287"/>
        <dbReference type="ChEBI" id="CHEBI:57384"/>
        <dbReference type="ChEBI" id="CHEBI:64479"/>
        <dbReference type="ChEBI" id="CHEBI:78449"/>
        <dbReference type="EC" id="2.3.1.39"/>
    </reaction>
</comment>
<sequence>MLAIIAPGQGAQTPGMLAPWIEDGEAKALLIKWSDAIELDLVHLGVYADADEIKDTANAQPLIVAAGLLSARALNISGKFSYVAGHSVGEITAAAIAGVISPLDAMKLVRTRGVEMAKAAAITPAGMSAVLGGDREVVLDAIRKAGLVAANDNGGGQIVAAGDLQALSGLAPDGARVRPLAVAGAFHTSYMQSAVEPMRTLAQSIEVNDTAVGVLSNKDGAVLTDGREILNRIVDQIANPVRWDLCMQILLESGVTAAIEVAPAGTLVGLIKRAVPTIAQCALKSPAELEAAQSFIVNHGGM</sequence>
<accession>A0A6J6FTL6</accession>
<dbReference type="GO" id="GO:0006633">
    <property type="term" value="P:fatty acid biosynthetic process"/>
    <property type="evidence" value="ECO:0007669"/>
    <property type="project" value="TreeGrafter"/>
</dbReference>
<dbReference type="InterPro" id="IPR016035">
    <property type="entry name" value="Acyl_Trfase/lysoPLipase"/>
</dbReference>
<dbReference type="Gene3D" id="3.40.366.10">
    <property type="entry name" value="Malonyl-Coenzyme A Acyl Carrier Protein, domain 2"/>
    <property type="match status" value="1"/>
</dbReference>
<dbReference type="PANTHER" id="PTHR42681">
    <property type="entry name" value="MALONYL-COA-ACYL CARRIER PROTEIN TRANSACYLASE, MITOCHONDRIAL"/>
    <property type="match status" value="1"/>
</dbReference>
<evidence type="ECO:0000256" key="3">
    <source>
        <dbReference type="ARBA" id="ARBA00023315"/>
    </source>
</evidence>
<dbReference type="SUPFAM" id="SSF55048">
    <property type="entry name" value="Probable ACP-binding domain of malonyl-CoA ACP transacylase"/>
    <property type="match status" value="1"/>
</dbReference>
<dbReference type="SMART" id="SM00827">
    <property type="entry name" value="PKS_AT"/>
    <property type="match status" value="1"/>
</dbReference>
<dbReference type="PANTHER" id="PTHR42681:SF1">
    <property type="entry name" value="MALONYL-COA-ACYL CARRIER PROTEIN TRANSACYLASE, MITOCHONDRIAL"/>
    <property type="match status" value="1"/>
</dbReference>
<organism evidence="6">
    <name type="scientific">freshwater metagenome</name>
    <dbReference type="NCBI Taxonomy" id="449393"/>
    <lineage>
        <taxon>unclassified sequences</taxon>
        <taxon>metagenomes</taxon>
        <taxon>ecological metagenomes</taxon>
    </lineage>
</organism>
<evidence type="ECO:0000256" key="1">
    <source>
        <dbReference type="ARBA" id="ARBA00013258"/>
    </source>
</evidence>
<dbReference type="InterPro" id="IPR016036">
    <property type="entry name" value="Malonyl_transacylase_ACP-bd"/>
</dbReference>
<feature type="domain" description="Malonyl-CoA:ACP transacylase (MAT)" evidence="5">
    <location>
        <begin position="5"/>
        <end position="287"/>
    </location>
</feature>
<dbReference type="EC" id="2.3.1.39" evidence="1"/>
<dbReference type="InterPro" id="IPR014043">
    <property type="entry name" value="Acyl_transferase_dom"/>
</dbReference>
<evidence type="ECO:0000256" key="2">
    <source>
        <dbReference type="ARBA" id="ARBA00022679"/>
    </source>
</evidence>
<keyword evidence="2" id="KW-0808">Transferase</keyword>
<proteinExistence type="predicted"/>
<evidence type="ECO:0000313" key="6">
    <source>
        <dbReference type="EMBL" id="CAB4592071.1"/>
    </source>
</evidence>
<reference evidence="6" key="1">
    <citation type="submission" date="2020-05" db="EMBL/GenBank/DDBJ databases">
        <authorList>
            <person name="Chiriac C."/>
            <person name="Salcher M."/>
            <person name="Ghai R."/>
            <person name="Kavagutti S V."/>
        </authorList>
    </citation>
    <scope>NUCLEOTIDE SEQUENCE</scope>
</reference>
<protein>
    <recommendedName>
        <fullName evidence="1">[acyl-carrier-protein] S-malonyltransferase</fullName>
        <ecNumber evidence="1">2.3.1.39</ecNumber>
    </recommendedName>
</protein>
<evidence type="ECO:0000259" key="5">
    <source>
        <dbReference type="SMART" id="SM00827"/>
    </source>
</evidence>
<dbReference type="Pfam" id="PF00698">
    <property type="entry name" value="Acyl_transf_1"/>
    <property type="match status" value="1"/>
</dbReference>
<gene>
    <name evidence="6" type="ORF">UFOPK1807_00333</name>
</gene>